<reference evidence="2 3" key="1">
    <citation type="submission" date="2020-04" db="EMBL/GenBank/DDBJ databases">
        <title>Complete Genomes and Methylome analysis of CBBP consortium that reverse antibiotic-induced susceptibility to vancomycin-resistant Enterococcus faecium infection.</title>
        <authorList>
            <person name="Fomenkov A."/>
            <person name="Zhang Z."/>
            <person name="Pamer E."/>
            <person name="Roberts R.J."/>
        </authorList>
    </citation>
    <scope>NUCLEOTIDE SEQUENCE [LARGE SCALE GENOMIC DNA]</scope>
    <source>
        <strain evidence="3">CBBP</strain>
    </source>
</reference>
<dbReference type="Pfam" id="PF22273">
    <property type="entry name" value="DUF6956"/>
    <property type="match status" value="1"/>
</dbReference>
<evidence type="ECO:0000259" key="1">
    <source>
        <dbReference type="Pfam" id="PF22273"/>
    </source>
</evidence>
<evidence type="ECO:0000313" key="2">
    <source>
        <dbReference type="EMBL" id="QJE26807.1"/>
    </source>
</evidence>
<dbReference type="Proteomes" id="UP000501982">
    <property type="component" value="Chromosome"/>
</dbReference>
<evidence type="ECO:0000313" key="3">
    <source>
        <dbReference type="Proteomes" id="UP000501982"/>
    </source>
</evidence>
<accession>A0A7L5E6L8</accession>
<organism evidence="2 3">
    <name type="scientific">Parabacteroides distasonis</name>
    <dbReference type="NCBI Taxonomy" id="823"/>
    <lineage>
        <taxon>Bacteria</taxon>
        <taxon>Pseudomonadati</taxon>
        <taxon>Bacteroidota</taxon>
        <taxon>Bacteroidia</taxon>
        <taxon>Bacteroidales</taxon>
        <taxon>Tannerellaceae</taxon>
        <taxon>Parabacteroides</taxon>
    </lineage>
</organism>
<sequence length="47" mass="5470">MNAAAYQTLIVKFSEPIKVLDGIFDDAEAWGVDTLKKWIDDYVMYRE</sequence>
<dbReference type="InterPro" id="IPR054231">
    <property type="entry name" value="DUF6956"/>
</dbReference>
<protein>
    <recommendedName>
        <fullName evidence="1">DUF6956 domain-containing protein</fullName>
    </recommendedName>
</protein>
<name>A0A7L5E6L8_PARDI</name>
<feature type="domain" description="DUF6956" evidence="1">
    <location>
        <begin position="4"/>
        <end position="44"/>
    </location>
</feature>
<dbReference type="EMBL" id="CP051672">
    <property type="protein sequence ID" value="QJE26807.1"/>
    <property type="molecule type" value="Genomic_DNA"/>
</dbReference>
<proteinExistence type="predicted"/>
<gene>
    <name evidence="2" type="ORF">HHO38_06165</name>
</gene>
<dbReference type="AlphaFoldDB" id="A0A7L5E6L8"/>